<keyword evidence="2" id="KW-0812">Transmembrane</keyword>
<protein>
    <submittedName>
        <fullName evidence="4">TIGR03773 family transporter-associated surface protein</fullName>
    </submittedName>
</protein>
<evidence type="ECO:0000313" key="4">
    <source>
        <dbReference type="EMBL" id="MCO8277792.1"/>
    </source>
</evidence>
<dbReference type="NCBIfam" id="TIGR03773">
    <property type="entry name" value="anch_rpt_wall"/>
    <property type="match status" value="1"/>
</dbReference>
<dbReference type="InterPro" id="IPR006311">
    <property type="entry name" value="TAT_signal"/>
</dbReference>
<dbReference type="InterPro" id="IPR022395">
    <property type="entry name" value="CHP03773_ABC_transptr-like"/>
</dbReference>
<feature type="compositionally biased region" description="Low complexity" evidence="1">
    <location>
        <begin position="440"/>
        <end position="455"/>
    </location>
</feature>
<feature type="region of interest" description="Disordered" evidence="1">
    <location>
        <begin position="212"/>
        <end position="235"/>
    </location>
</feature>
<dbReference type="InterPro" id="IPR022435">
    <property type="entry name" value="Surface-anchored_actinobac"/>
</dbReference>
<evidence type="ECO:0000256" key="2">
    <source>
        <dbReference type="SAM" id="Phobius"/>
    </source>
</evidence>
<dbReference type="PROSITE" id="PS51318">
    <property type="entry name" value="TAT"/>
    <property type="match status" value="1"/>
</dbReference>
<comment type="caution">
    <text evidence="4">The sequence shown here is derived from an EMBL/GenBank/DDBJ whole genome shotgun (WGS) entry which is preliminary data.</text>
</comment>
<dbReference type="NCBIfam" id="NF038134">
    <property type="entry name" value="choice_anch_M"/>
    <property type="match status" value="2"/>
</dbReference>
<feature type="chain" id="PRO_5046546315" evidence="3">
    <location>
        <begin position="34"/>
        <end position="512"/>
    </location>
</feature>
<feature type="compositionally biased region" description="Gly residues" evidence="1">
    <location>
        <begin position="456"/>
        <end position="470"/>
    </location>
</feature>
<gene>
    <name evidence="4" type="ORF">M1L60_45200</name>
</gene>
<keyword evidence="2" id="KW-0472">Membrane</keyword>
<keyword evidence="5" id="KW-1185">Reference proteome</keyword>
<feature type="compositionally biased region" description="Low complexity" evidence="1">
    <location>
        <begin position="213"/>
        <end position="235"/>
    </location>
</feature>
<organism evidence="4 5">
    <name type="scientific">Paractinoplanes aksuensis</name>
    <dbReference type="NCBI Taxonomy" id="2939490"/>
    <lineage>
        <taxon>Bacteria</taxon>
        <taxon>Bacillati</taxon>
        <taxon>Actinomycetota</taxon>
        <taxon>Actinomycetes</taxon>
        <taxon>Micromonosporales</taxon>
        <taxon>Micromonosporaceae</taxon>
        <taxon>Paractinoplanes</taxon>
    </lineage>
</organism>
<feature type="signal peptide" evidence="3">
    <location>
        <begin position="1"/>
        <end position="33"/>
    </location>
</feature>
<dbReference type="Proteomes" id="UP001523369">
    <property type="component" value="Unassembled WGS sequence"/>
</dbReference>
<feature type="region of interest" description="Disordered" evidence="1">
    <location>
        <begin position="439"/>
        <end position="470"/>
    </location>
</feature>
<evidence type="ECO:0000256" key="1">
    <source>
        <dbReference type="SAM" id="MobiDB-lite"/>
    </source>
</evidence>
<dbReference type="NCBIfam" id="TIGR01167">
    <property type="entry name" value="LPXTG_anchor"/>
    <property type="match status" value="1"/>
</dbReference>
<dbReference type="Gene3D" id="2.60.40.3620">
    <property type="match status" value="1"/>
</dbReference>
<keyword evidence="2" id="KW-1133">Transmembrane helix</keyword>
<accession>A0ABT1E429</accession>
<evidence type="ECO:0000256" key="3">
    <source>
        <dbReference type="SAM" id="SignalP"/>
    </source>
</evidence>
<dbReference type="RefSeq" id="WP_253243799.1">
    <property type="nucleotide sequence ID" value="NZ_JAMYJR010000065.1"/>
</dbReference>
<evidence type="ECO:0000313" key="5">
    <source>
        <dbReference type="Proteomes" id="UP001523369"/>
    </source>
</evidence>
<feature type="transmembrane region" description="Helical" evidence="2">
    <location>
        <begin position="480"/>
        <end position="500"/>
    </location>
</feature>
<name>A0ABT1E429_9ACTN</name>
<dbReference type="EMBL" id="JAMYJR010000065">
    <property type="protein sequence ID" value="MCO8277792.1"/>
    <property type="molecule type" value="Genomic_DNA"/>
</dbReference>
<keyword evidence="3" id="KW-0732">Signal</keyword>
<reference evidence="4 5" key="1">
    <citation type="submission" date="2022-06" db="EMBL/GenBank/DDBJ databases">
        <title>New Species of the Genus Actinoplanes, ActinopZanes ferrugineus.</title>
        <authorList>
            <person name="Ding P."/>
        </authorList>
    </citation>
    <scope>NUCLEOTIDE SEQUENCE [LARGE SCALE GENOMIC DNA]</scope>
    <source>
        <strain evidence="4 5">TRM88003</strain>
    </source>
</reference>
<proteinExistence type="predicted"/>
<dbReference type="NCBIfam" id="TIGR03769">
    <property type="entry name" value="P_ac_wall_RPT"/>
    <property type="match status" value="1"/>
</dbReference>
<sequence length="512" mass="52128">MTRRTLLKTVRLTMVAATASFTALLPATAPATANPADPHVDGADLVSLSLESGALRLAFRGGSGAVDPETLRFTAQDGPVGAVPDDAAFAFLGKPGAPVWSLMDDGSRLPALDTTGVDRGQVADGSVTLELVSVDGPGTFAAYSLSSWGRPSLLLDSDGPRSARLPAGRRIGGLAWLFGAAGDYRLTLRASARTGTGPVSDETTYRVRVPGRAPAATSTPPAAAPDAAAPAAPRAAANEAPSAAVTANAAPAAAAGRKVISDGHVDMGPQLAGGKLRIRLKDDSTTPPTWRELSDVTLRVTDKARIDVPSGPGYAFLGQAGEKAYLLPQSQQAGIVWPGWNTQHESVVKGTRGNVTWRLTKVSGPGEFKLFLTGSFGTPEVVFDSDKSLPQQLAIAPNTHAHGNWAFTKAGTYRLTVDMAATTTGGTRVSDTRTLTLAVGNSTDTSGGTASDGSGSSSGPGAGSGNAKGGGNLAKTGTDIMSIAAGGGLLLTVGALTLVLTRRRNRSTTDPS</sequence>